<feature type="compositionally biased region" description="Basic and acidic residues" evidence="1">
    <location>
        <begin position="181"/>
        <end position="195"/>
    </location>
</feature>
<accession>A0A1Y2LQH0</accession>
<dbReference type="STRING" id="105696.A0A1Y2LQH0"/>
<name>A0A1Y2LQH0_EPING</name>
<dbReference type="InParanoid" id="A0A1Y2LQH0"/>
<proteinExistence type="predicted"/>
<evidence type="ECO:0000313" key="3">
    <source>
        <dbReference type="Proteomes" id="UP000193240"/>
    </source>
</evidence>
<feature type="compositionally biased region" description="Basic and acidic residues" evidence="1">
    <location>
        <begin position="382"/>
        <end position="401"/>
    </location>
</feature>
<feature type="compositionally biased region" description="Low complexity" evidence="1">
    <location>
        <begin position="146"/>
        <end position="155"/>
    </location>
</feature>
<feature type="region of interest" description="Disordered" evidence="1">
    <location>
        <begin position="577"/>
        <end position="618"/>
    </location>
</feature>
<feature type="compositionally biased region" description="Low complexity" evidence="1">
    <location>
        <begin position="86"/>
        <end position="97"/>
    </location>
</feature>
<feature type="compositionally biased region" description="Low complexity" evidence="1">
    <location>
        <begin position="404"/>
        <end position="416"/>
    </location>
</feature>
<keyword evidence="3" id="KW-1185">Reference proteome</keyword>
<sequence>MSEVMTQHGATLVAPTSRQDVVSELLDDYTYDESYDAEDMSLQSGLAPAFNELPQHPPRAESIKDPKAEAYQRMNTKFQLRDDDNSSISSYGSRNGSLDQTPRARITSRSLSRSGTPPSLKLYVSNGATAHIPPTPVVYPAVKPLPSSVVPGSGEQPPPPPERSVKRKELQGTTGMGHAPSKSELERNDSFHSQKDGSPTNSGQSETVTAAPTVQRRAVPGEGVKKFVSLFELQNNGPRGGKHTPAPTSAPRAAPSKIPVKTDGSNNQLPPTPPEEKSTPTTPRKVLGSSPHIKQPASPLHVRGKSSTGFNILKAQRPAPPIPTMKKEVTTPEMTPSPTLRPEIRMDNEISPMKPLPPPSEQRRPFSYEGPGEGAQGSPQQKEQEPKQRDTAASPRAKEETVEASLPLSTTSLDLPAPSPSVRPMTAPAPQSTFSTTHPSLSAHALPSDSTITTAAAAETKETPFVPLTDQSIPLPLTLIPRITPSQLSCYTAHATSVWSNNVFQPMGCMVCRSNEKERKFSCTWCQLRICRGCSEKLVRLPGRSLGRLLELEGQGAKEEEGGLRVVVEDVDCEAEAEVEEWEQDEDEGEERGGRGGRGRSMIKVDSRARNQVVTPRE</sequence>
<feature type="region of interest" description="Disordered" evidence="1">
    <location>
        <begin position="138"/>
        <end position="446"/>
    </location>
</feature>
<evidence type="ECO:0000313" key="2">
    <source>
        <dbReference type="EMBL" id="OSS45970.1"/>
    </source>
</evidence>
<evidence type="ECO:0000256" key="1">
    <source>
        <dbReference type="SAM" id="MobiDB-lite"/>
    </source>
</evidence>
<feature type="compositionally biased region" description="Polar residues" evidence="1">
    <location>
        <begin position="196"/>
        <end position="212"/>
    </location>
</feature>
<dbReference type="AlphaFoldDB" id="A0A1Y2LQH0"/>
<feature type="compositionally biased region" description="Polar residues" evidence="1">
    <location>
        <begin position="107"/>
        <end position="117"/>
    </location>
</feature>
<protein>
    <submittedName>
        <fullName evidence="2">Uncharacterized protein</fullName>
    </submittedName>
</protein>
<feature type="region of interest" description="Disordered" evidence="1">
    <location>
        <begin position="48"/>
        <end position="123"/>
    </location>
</feature>
<dbReference type="Proteomes" id="UP000193240">
    <property type="component" value="Unassembled WGS sequence"/>
</dbReference>
<dbReference type="OMA" id="WQPGSTN"/>
<feature type="compositionally biased region" description="Acidic residues" evidence="1">
    <location>
        <begin position="577"/>
        <end position="590"/>
    </location>
</feature>
<dbReference type="EMBL" id="KZ107852">
    <property type="protein sequence ID" value="OSS45970.1"/>
    <property type="molecule type" value="Genomic_DNA"/>
</dbReference>
<dbReference type="CDD" id="cd00065">
    <property type="entry name" value="FYVE_like_SF"/>
    <property type="match status" value="1"/>
</dbReference>
<reference evidence="2 3" key="1">
    <citation type="journal article" date="2017" name="Genome Announc.">
        <title>Genome sequence of the saprophytic ascomycete Epicoccum nigrum ICMP 19927 strain isolated from New Zealand.</title>
        <authorList>
            <person name="Fokin M."/>
            <person name="Fleetwood D."/>
            <person name="Weir B.S."/>
            <person name="Villas-Boas S.G."/>
        </authorList>
    </citation>
    <scope>NUCLEOTIDE SEQUENCE [LARGE SCALE GENOMIC DNA]</scope>
    <source>
        <strain evidence="2 3">ICMP 19927</strain>
    </source>
</reference>
<gene>
    <name evidence="2" type="ORF">B5807_08144</name>
</gene>
<feature type="compositionally biased region" description="Polar residues" evidence="1">
    <location>
        <begin position="429"/>
        <end position="440"/>
    </location>
</feature>
<feature type="compositionally biased region" description="Low complexity" evidence="1">
    <location>
        <begin position="244"/>
        <end position="256"/>
    </location>
</feature>
<feature type="compositionally biased region" description="Basic and acidic residues" evidence="1">
    <location>
        <begin position="58"/>
        <end position="70"/>
    </location>
</feature>
<organism evidence="2 3">
    <name type="scientific">Epicoccum nigrum</name>
    <name type="common">Soil fungus</name>
    <name type="synonym">Epicoccum purpurascens</name>
    <dbReference type="NCBI Taxonomy" id="105696"/>
    <lineage>
        <taxon>Eukaryota</taxon>
        <taxon>Fungi</taxon>
        <taxon>Dikarya</taxon>
        <taxon>Ascomycota</taxon>
        <taxon>Pezizomycotina</taxon>
        <taxon>Dothideomycetes</taxon>
        <taxon>Pleosporomycetidae</taxon>
        <taxon>Pleosporales</taxon>
        <taxon>Pleosporineae</taxon>
        <taxon>Didymellaceae</taxon>
        <taxon>Epicoccum</taxon>
    </lineage>
</organism>